<keyword evidence="1" id="KW-0472">Membrane</keyword>
<keyword evidence="1" id="KW-0812">Transmembrane</keyword>
<comment type="caution">
    <text evidence="2">The sequence shown here is derived from an EMBL/GenBank/DDBJ whole genome shotgun (WGS) entry which is preliminary data.</text>
</comment>
<feature type="transmembrane region" description="Helical" evidence="1">
    <location>
        <begin position="37"/>
        <end position="60"/>
    </location>
</feature>
<evidence type="ECO:0000256" key="1">
    <source>
        <dbReference type="SAM" id="Phobius"/>
    </source>
</evidence>
<dbReference type="RefSeq" id="WP_169207693.1">
    <property type="nucleotide sequence ID" value="NZ_CP059560.1"/>
</dbReference>
<dbReference type="Proteomes" id="UP000652074">
    <property type="component" value="Unassembled WGS sequence"/>
</dbReference>
<gene>
    <name evidence="2" type="ORF">GPA26_17905</name>
</gene>
<sequence length="79" mass="8826">MKLSRLYQPRNPAFWMMIALNVLSSVFAWILRSYPLSSLALAVLAGVALANALLGMWFAWRLVRDDTPSGDENARGRGM</sequence>
<evidence type="ECO:0000313" key="3">
    <source>
        <dbReference type="Proteomes" id="UP000652074"/>
    </source>
</evidence>
<dbReference type="EMBL" id="WTVR01000040">
    <property type="protein sequence ID" value="NMF90347.1"/>
    <property type="molecule type" value="Genomic_DNA"/>
</dbReference>
<proteinExistence type="predicted"/>
<keyword evidence="3" id="KW-1185">Reference proteome</keyword>
<reference evidence="2 3" key="1">
    <citation type="submission" date="2019-12" db="EMBL/GenBank/DDBJ databases">
        <title>Comparative genomics gives insights into the taxonomy of the Azoarcus-Aromatoleum group and reveals separate origins of nif in the plant-associated Azoarcus and non-plant-associated Aromatoleum sub-groups.</title>
        <authorList>
            <person name="Lafos M."/>
            <person name="Maluk M."/>
            <person name="Batista M."/>
            <person name="Junghare M."/>
            <person name="Carmona M."/>
            <person name="Faoro H."/>
            <person name="Cruz L.M."/>
            <person name="Battistoni F."/>
            <person name="De Souza E."/>
            <person name="Pedrosa F."/>
            <person name="Chen W.-M."/>
            <person name="Poole P.S."/>
            <person name="Dixon R.A."/>
            <person name="James E.K."/>
        </authorList>
    </citation>
    <scope>NUCLEOTIDE SEQUENCE [LARGE SCALE GENOMIC DNA]</scope>
    <source>
        <strain evidence="2 3">ToN1</strain>
    </source>
</reference>
<name>A0ABX1MQV5_9RHOO</name>
<protein>
    <submittedName>
        <fullName evidence="2">Uncharacterized protein</fullName>
    </submittedName>
</protein>
<evidence type="ECO:0000313" key="2">
    <source>
        <dbReference type="EMBL" id="NMF90347.1"/>
    </source>
</evidence>
<accession>A0ABX1MQV5</accession>
<organism evidence="2 3">
    <name type="scientific">Aromatoleum petrolei</name>
    <dbReference type="NCBI Taxonomy" id="76116"/>
    <lineage>
        <taxon>Bacteria</taxon>
        <taxon>Pseudomonadati</taxon>
        <taxon>Pseudomonadota</taxon>
        <taxon>Betaproteobacteria</taxon>
        <taxon>Rhodocyclales</taxon>
        <taxon>Rhodocyclaceae</taxon>
        <taxon>Aromatoleum</taxon>
    </lineage>
</organism>
<feature type="transmembrane region" description="Helical" evidence="1">
    <location>
        <begin position="12"/>
        <end position="31"/>
    </location>
</feature>
<keyword evidence="1" id="KW-1133">Transmembrane helix</keyword>